<dbReference type="InterPro" id="IPR013655">
    <property type="entry name" value="PAS_fold_3"/>
</dbReference>
<keyword evidence="11" id="KW-0067">ATP-binding</keyword>
<keyword evidence="14 21" id="KW-0472">Membrane</keyword>
<proteinExistence type="inferred from homology"/>
<evidence type="ECO:0000256" key="20">
    <source>
        <dbReference type="SAM" id="Coils"/>
    </source>
</evidence>
<dbReference type="Pfam" id="PF00672">
    <property type="entry name" value="HAMP"/>
    <property type="match status" value="1"/>
</dbReference>
<evidence type="ECO:0000313" key="28">
    <source>
        <dbReference type="EMBL" id="MEE3716497.1"/>
    </source>
</evidence>
<keyword evidence="10" id="KW-0418">Kinase</keyword>
<dbReference type="CDD" id="cd00082">
    <property type="entry name" value="HisKA"/>
    <property type="match status" value="1"/>
</dbReference>
<dbReference type="InterPro" id="IPR035965">
    <property type="entry name" value="PAS-like_dom_sf"/>
</dbReference>
<dbReference type="PROSITE" id="PS50894">
    <property type="entry name" value="HPT"/>
    <property type="match status" value="1"/>
</dbReference>
<feature type="domain" description="PAC" evidence="25">
    <location>
        <begin position="918"/>
        <end position="971"/>
    </location>
</feature>
<dbReference type="SUPFAM" id="SSF47226">
    <property type="entry name" value="Histidine-containing phosphotransfer domain, HPT domain"/>
    <property type="match status" value="1"/>
</dbReference>
<evidence type="ECO:0000259" key="25">
    <source>
        <dbReference type="PROSITE" id="PS50113"/>
    </source>
</evidence>
<organism evidence="28 29">
    <name type="scientific">Tumidithrix elongata BACA0141</name>
    <dbReference type="NCBI Taxonomy" id="2716417"/>
    <lineage>
        <taxon>Bacteria</taxon>
        <taxon>Bacillati</taxon>
        <taxon>Cyanobacteriota</taxon>
        <taxon>Cyanophyceae</taxon>
        <taxon>Pseudanabaenales</taxon>
        <taxon>Pseudanabaenaceae</taxon>
        <taxon>Tumidithrix</taxon>
        <taxon>Tumidithrix elongata</taxon>
    </lineage>
</organism>
<evidence type="ECO:0000256" key="17">
    <source>
        <dbReference type="ARBA" id="ARBA00074306"/>
    </source>
</evidence>
<dbReference type="Pfam" id="PF00072">
    <property type="entry name" value="Response_reg"/>
    <property type="match status" value="1"/>
</dbReference>
<dbReference type="InterPro" id="IPR036641">
    <property type="entry name" value="HPT_dom_sf"/>
</dbReference>
<dbReference type="CDD" id="cd16922">
    <property type="entry name" value="HATPase_EvgS-ArcB-TorS-like"/>
    <property type="match status" value="1"/>
</dbReference>
<evidence type="ECO:0000259" key="23">
    <source>
        <dbReference type="PROSITE" id="PS50110"/>
    </source>
</evidence>
<dbReference type="PROSITE" id="PS50109">
    <property type="entry name" value="HIS_KIN"/>
    <property type="match status" value="1"/>
</dbReference>
<dbReference type="PROSITE" id="PS50885">
    <property type="entry name" value="HAMP"/>
    <property type="match status" value="1"/>
</dbReference>
<protein>
    <recommendedName>
        <fullName evidence="17">Circadian input-output histidine kinase CikA</fullName>
        <ecNumber evidence="4">2.7.13.3</ecNumber>
    </recommendedName>
    <alternativeName>
        <fullName evidence="16">Sensory/regulatory protein RpfC</fullName>
    </alternativeName>
</protein>
<dbReference type="CDD" id="cd06225">
    <property type="entry name" value="HAMP"/>
    <property type="match status" value="1"/>
</dbReference>
<dbReference type="InterPro" id="IPR008207">
    <property type="entry name" value="Sig_transdc_His_kin_Hpt_dom"/>
</dbReference>
<dbReference type="InterPro" id="IPR001789">
    <property type="entry name" value="Sig_transdc_resp-reg_receiver"/>
</dbReference>
<dbReference type="Gene3D" id="6.10.340.10">
    <property type="match status" value="1"/>
</dbReference>
<dbReference type="Pfam" id="PF01627">
    <property type="entry name" value="Hpt"/>
    <property type="match status" value="1"/>
</dbReference>
<dbReference type="InterPro" id="IPR011006">
    <property type="entry name" value="CheY-like_superfamily"/>
</dbReference>
<dbReference type="SMART" id="SM00448">
    <property type="entry name" value="REC"/>
    <property type="match status" value="1"/>
</dbReference>
<dbReference type="Gene3D" id="3.30.565.10">
    <property type="entry name" value="Histidine kinase-like ATPase, C-terminal domain"/>
    <property type="match status" value="1"/>
</dbReference>
<dbReference type="Gene3D" id="1.10.287.130">
    <property type="match status" value="1"/>
</dbReference>
<keyword evidence="12 21" id="KW-1133">Transmembrane helix</keyword>
<dbReference type="GO" id="GO:0005886">
    <property type="term" value="C:plasma membrane"/>
    <property type="evidence" value="ECO:0007669"/>
    <property type="project" value="UniProtKB-SubCell"/>
</dbReference>
<dbReference type="FunFam" id="3.30.565.10:FF:000010">
    <property type="entry name" value="Sensor histidine kinase RcsC"/>
    <property type="match status" value="1"/>
</dbReference>
<feature type="modified residue" description="Phosphohistidine" evidence="18">
    <location>
        <position position="1583"/>
    </location>
</feature>
<dbReference type="InterPro" id="IPR003660">
    <property type="entry name" value="HAMP_dom"/>
</dbReference>
<dbReference type="SMART" id="SM00304">
    <property type="entry name" value="HAMP"/>
    <property type="match status" value="1"/>
</dbReference>
<dbReference type="EC" id="2.7.13.3" evidence="4"/>
<dbReference type="GO" id="GO:0005524">
    <property type="term" value="F:ATP binding"/>
    <property type="evidence" value="ECO:0007669"/>
    <property type="project" value="UniProtKB-KW"/>
</dbReference>
<dbReference type="InterPro" id="IPR000700">
    <property type="entry name" value="PAS-assoc_C"/>
</dbReference>
<dbReference type="RefSeq" id="WP_330482926.1">
    <property type="nucleotide sequence ID" value="NZ_JAZBJZ010000020.1"/>
</dbReference>
<evidence type="ECO:0000256" key="12">
    <source>
        <dbReference type="ARBA" id="ARBA00022989"/>
    </source>
</evidence>
<comment type="subunit">
    <text evidence="15">At low DSF concentrations, interacts with RpfF.</text>
</comment>
<feature type="domain" description="HAMP" evidence="26">
    <location>
        <begin position="391"/>
        <end position="444"/>
    </location>
</feature>
<evidence type="ECO:0000259" key="27">
    <source>
        <dbReference type="PROSITE" id="PS50894"/>
    </source>
</evidence>
<keyword evidence="9" id="KW-0547">Nucleotide-binding</keyword>
<evidence type="ECO:0000256" key="10">
    <source>
        <dbReference type="ARBA" id="ARBA00022777"/>
    </source>
</evidence>
<dbReference type="CDD" id="cd00130">
    <property type="entry name" value="PAS"/>
    <property type="match status" value="4"/>
</dbReference>
<evidence type="ECO:0000256" key="1">
    <source>
        <dbReference type="ARBA" id="ARBA00000085"/>
    </source>
</evidence>
<keyword evidence="20" id="KW-0175">Coiled coil</keyword>
<evidence type="ECO:0000256" key="4">
    <source>
        <dbReference type="ARBA" id="ARBA00012438"/>
    </source>
</evidence>
<dbReference type="GO" id="GO:0000155">
    <property type="term" value="F:phosphorelay sensor kinase activity"/>
    <property type="evidence" value="ECO:0007669"/>
    <property type="project" value="InterPro"/>
</dbReference>
<dbReference type="PROSITE" id="PS50110">
    <property type="entry name" value="RESPONSE_REGULATORY"/>
    <property type="match status" value="1"/>
</dbReference>
<reference evidence="28" key="1">
    <citation type="submission" date="2024-01" db="EMBL/GenBank/DDBJ databases">
        <title>Bank of Algae and Cyanobacteria of the Azores (BACA) strain genomes.</title>
        <authorList>
            <person name="Luz R."/>
            <person name="Cordeiro R."/>
            <person name="Fonseca A."/>
            <person name="Goncalves V."/>
        </authorList>
    </citation>
    <scope>NUCLEOTIDE SEQUENCE</scope>
    <source>
        <strain evidence="28">BACA0141</strain>
    </source>
</reference>
<dbReference type="NCBIfam" id="TIGR00229">
    <property type="entry name" value="sensory_box"/>
    <property type="match status" value="4"/>
</dbReference>
<keyword evidence="7" id="KW-0808">Transferase</keyword>
<dbReference type="SUPFAM" id="SSF52172">
    <property type="entry name" value="CheY-like"/>
    <property type="match status" value="1"/>
</dbReference>
<evidence type="ECO:0000256" key="7">
    <source>
        <dbReference type="ARBA" id="ARBA00022679"/>
    </source>
</evidence>
<keyword evidence="6 19" id="KW-0597">Phosphoprotein</keyword>
<evidence type="ECO:0000256" key="16">
    <source>
        <dbReference type="ARBA" id="ARBA00068150"/>
    </source>
</evidence>
<dbReference type="SUPFAM" id="SSF47384">
    <property type="entry name" value="Homodimeric domain of signal transducing histidine kinase"/>
    <property type="match status" value="1"/>
</dbReference>
<dbReference type="PROSITE" id="PS50113">
    <property type="entry name" value="PAC"/>
    <property type="match status" value="2"/>
</dbReference>
<dbReference type="PROSITE" id="PS50112">
    <property type="entry name" value="PAS"/>
    <property type="match status" value="2"/>
</dbReference>
<feature type="transmembrane region" description="Helical" evidence="21">
    <location>
        <begin position="370"/>
        <end position="394"/>
    </location>
</feature>
<dbReference type="InterPro" id="IPR001610">
    <property type="entry name" value="PAC"/>
</dbReference>
<dbReference type="SUPFAM" id="SSF55785">
    <property type="entry name" value="PYP-like sensor domain (PAS domain)"/>
    <property type="match status" value="5"/>
</dbReference>
<feature type="transmembrane region" description="Helical" evidence="21">
    <location>
        <begin position="20"/>
        <end position="41"/>
    </location>
</feature>
<evidence type="ECO:0000256" key="13">
    <source>
        <dbReference type="ARBA" id="ARBA00023012"/>
    </source>
</evidence>
<evidence type="ECO:0000256" key="2">
    <source>
        <dbReference type="ARBA" id="ARBA00004651"/>
    </source>
</evidence>
<dbReference type="Pfam" id="PF00512">
    <property type="entry name" value="HisKA"/>
    <property type="match status" value="1"/>
</dbReference>
<comment type="subcellular location">
    <subcellularLocation>
        <location evidence="2">Cell membrane</location>
        <topology evidence="2">Multi-pass membrane protein</topology>
    </subcellularLocation>
</comment>
<dbReference type="FunFam" id="1.10.287.130:FF:000002">
    <property type="entry name" value="Two-component osmosensing histidine kinase"/>
    <property type="match status" value="1"/>
</dbReference>
<dbReference type="Pfam" id="PF02518">
    <property type="entry name" value="HATPase_c"/>
    <property type="match status" value="1"/>
</dbReference>
<dbReference type="Proteomes" id="UP001333818">
    <property type="component" value="Unassembled WGS sequence"/>
</dbReference>
<dbReference type="CDD" id="cd17546">
    <property type="entry name" value="REC_hyHK_CKI1_RcsC-like"/>
    <property type="match status" value="1"/>
</dbReference>
<evidence type="ECO:0000256" key="21">
    <source>
        <dbReference type="SAM" id="Phobius"/>
    </source>
</evidence>
<evidence type="ECO:0000256" key="3">
    <source>
        <dbReference type="ARBA" id="ARBA00006402"/>
    </source>
</evidence>
<comment type="caution">
    <text evidence="28">The sequence shown here is derived from an EMBL/GenBank/DDBJ whole genome shotgun (WGS) entry which is preliminary data.</text>
</comment>
<keyword evidence="29" id="KW-1185">Reference proteome</keyword>
<keyword evidence="13" id="KW-0902">Two-component regulatory system</keyword>
<dbReference type="SMART" id="SM00388">
    <property type="entry name" value="HisKA"/>
    <property type="match status" value="1"/>
</dbReference>
<dbReference type="InterPro" id="IPR036890">
    <property type="entry name" value="HATPase_C_sf"/>
</dbReference>
<dbReference type="Gene3D" id="3.40.50.2300">
    <property type="match status" value="1"/>
</dbReference>
<feature type="coiled-coil region" evidence="20">
    <location>
        <begin position="1083"/>
        <end position="1110"/>
    </location>
</feature>
<dbReference type="InterPro" id="IPR000014">
    <property type="entry name" value="PAS"/>
</dbReference>
<feature type="modified residue" description="4-aspartylphosphate" evidence="19">
    <location>
        <position position="1425"/>
    </location>
</feature>
<dbReference type="CDD" id="cd18773">
    <property type="entry name" value="PDC1_HK_sensor"/>
    <property type="match status" value="1"/>
</dbReference>
<evidence type="ECO:0000313" key="29">
    <source>
        <dbReference type="Proteomes" id="UP001333818"/>
    </source>
</evidence>
<dbReference type="SMART" id="SM00091">
    <property type="entry name" value="PAS"/>
    <property type="match status" value="5"/>
</dbReference>
<evidence type="ECO:0000256" key="14">
    <source>
        <dbReference type="ARBA" id="ARBA00023136"/>
    </source>
</evidence>
<dbReference type="Gene3D" id="1.20.120.160">
    <property type="entry name" value="HPT domain"/>
    <property type="match status" value="1"/>
</dbReference>
<evidence type="ECO:0000256" key="11">
    <source>
        <dbReference type="ARBA" id="ARBA00022840"/>
    </source>
</evidence>
<evidence type="ECO:0000256" key="19">
    <source>
        <dbReference type="PROSITE-ProRule" id="PRU00169"/>
    </source>
</evidence>
<comment type="catalytic activity">
    <reaction evidence="1">
        <text>ATP + protein L-histidine = ADP + protein N-phospho-L-histidine.</text>
        <dbReference type="EC" id="2.7.13.3"/>
    </reaction>
</comment>
<dbReference type="SMART" id="SM00387">
    <property type="entry name" value="HATPase_c"/>
    <property type="match status" value="1"/>
</dbReference>
<dbReference type="SUPFAM" id="SSF158472">
    <property type="entry name" value="HAMP domain-like"/>
    <property type="match status" value="1"/>
</dbReference>
<evidence type="ECO:0000259" key="26">
    <source>
        <dbReference type="PROSITE" id="PS50885"/>
    </source>
</evidence>
<sequence>MSSHKSAKRFPLNSISLHWVLVVPFVLQIVGAVGLVGYFSYRSGQVAVENMAIPLMAEVGDRIDQNLDRYLQTPTEITRNNAAAIKLGILDWRDMSALERYFWQQSQIFDGVTTVAIATEQKEILIVGKQDDGSHVIRLRDASTNYNWDNFLADAQGNRIRLLRRSTTYDPHNDPPGNPWYQEAKTTQRSFWRLVVSRAEENKPNLHVVNFLPFYDRNDIFQGVLASSVSLVGLGDYLKGLKIGKTGQAFVVEKNGLFIGTSTGETPFRQGALLPPVASNDRQNLDPVKRRLDAVNSSNSITQKATQYLIDRFGTLDRIRDRQQVNVEVDGQRYFVQVVPLQSKQDLKWLTIVVIPESDFTAEIQTNNNWTILLCGITLLVATGIGLLTARWIVTPILQLSRASKAIAEGLWQVSLPEDSKITELKVLSESFNLMSAQLHQSLDLVEFALKESQEKYQTLFQILPIGISITDIEGHMIEGNPAAENILGVTSKDRANLNDGLGYEIFRPDGSPMPEEEYPCVRALRDNSFVHHVEMDIVRADGSTRSLSVSAAPIPLEKYGAAIAYIDITNRKQAETALKASEARFQRIAASSPGAIYIAIQRTDGSAFFEFMSSAGEEIFEVSNDRILQNANLCFEQFHPDDLAGYQEAMARHLETKEAFRHEWRIITPSGKLKWIKANSRLEQRDNGEIAWYGIILDVSARKLAEQELIHSRDLREEVFNESADAIFLVDHQTLLTVDCNRRAVELFGAVDKAELIGIKGKTLHRHQFSTDESKGILAEIQARGVWSREIEYVTLQGSVFWGNIALKLITLAGRTMQLVRITDISDRKQMEVELIESNRFIQNIADYSAQILYILNPVTWTNLYVNRQSVEILGYTPEEFQLGGSQFFLDILHPDDLPLMSRNIEFWENARDGEILTTEYRMRHKNGSWCWLRSQEVVFARDENNQVVKVLGTAQDISDRKHIENILQEREARIRGILLAIPDIINLIDANGIYLESISSSTLVDIIPQNIDPIGKPLAELVPSEIASSQLQAIQTALSTHEQQIQEQQILVGDRIQYEEVRVVPIRDDAALVMIRDISDRKQIEIALAQAKEEAEAATRAKSEFLANMSHEIRTPMNGVLGMAQLLSTTNLTDEQKDFVQTIQDSGDALLILINDILDLSKIESGKLELVEETIFLEDVLKSVCNLLNSHAQDKEIDLHYSIDPNLPVAIAGDGSRLRQILLNLVGNAIKFTQQGSVSISVSSRSLPDDCNQCELMFLVSDSGIGIERDRLDKLFQPFTQADASISRKYGGTGLGLAISRSLVDLMGGTIWVESRGHVGGNPPLNWKSHQNTQGSMFYFTIVASVISAIEQSPKVSNSLSLIDPTMAQRLPLQILLVEDSQINQKLAAYLFKKLGYRLDLAHNGFECIQMLKKQSYEVILMDMQMPVMDGLTATEVIREQLKHPSQPWIIAMTANALPEDRQKCMDAGMNDYISKPIRVEEIIRALTQSFQNIDKSNLAKSQIEMQTQQVVKAPSSEFAFYTIDMSYFNTLYAIDKKDNLSIAEIHEILGLIIRDASASFQSLQSAITQLDAAQISFHTHSLKSLSAMFRAIALVKLCVELETMAKSGEVTLTVDWRQNFVTEYEQFIGALNQEYQKHL</sequence>
<feature type="domain" description="HPt" evidence="27">
    <location>
        <begin position="1544"/>
        <end position="1642"/>
    </location>
</feature>
<evidence type="ECO:0000259" key="22">
    <source>
        <dbReference type="PROSITE" id="PS50109"/>
    </source>
</evidence>
<keyword evidence="8 21" id="KW-0812">Transmembrane</keyword>
<dbReference type="EMBL" id="JAZBJZ010000020">
    <property type="protein sequence ID" value="MEE3716497.1"/>
    <property type="molecule type" value="Genomic_DNA"/>
</dbReference>
<dbReference type="InterPro" id="IPR003661">
    <property type="entry name" value="HisK_dim/P_dom"/>
</dbReference>
<keyword evidence="5" id="KW-1003">Cell membrane</keyword>
<accession>A0AAW9PRA8</accession>
<dbReference type="SMART" id="SM00086">
    <property type="entry name" value="PAC"/>
    <property type="match status" value="5"/>
</dbReference>
<name>A0AAW9PRA8_9CYAN</name>
<feature type="domain" description="Histidine kinase" evidence="22">
    <location>
        <begin position="1110"/>
        <end position="1322"/>
    </location>
</feature>
<dbReference type="InterPro" id="IPR004358">
    <property type="entry name" value="Sig_transdc_His_kin-like_C"/>
</dbReference>
<dbReference type="PRINTS" id="PR00344">
    <property type="entry name" value="BCTRLSENSOR"/>
</dbReference>
<evidence type="ECO:0000256" key="6">
    <source>
        <dbReference type="ARBA" id="ARBA00022553"/>
    </source>
</evidence>
<dbReference type="SUPFAM" id="SSF55874">
    <property type="entry name" value="ATPase domain of HSP90 chaperone/DNA topoisomerase II/histidine kinase"/>
    <property type="match status" value="1"/>
</dbReference>
<dbReference type="Gene3D" id="3.30.450.20">
    <property type="entry name" value="PAS domain"/>
    <property type="match status" value="7"/>
</dbReference>
<dbReference type="Pfam" id="PF08447">
    <property type="entry name" value="PAS_3"/>
    <property type="match status" value="2"/>
</dbReference>
<comment type="similarity">
    <text evidence="3">In the N-terminal section; belongs to the phytochrome family.</text>
</comment>
<dbReference type="InterPro" id="IPR005467">
    <property type="entry name" value="His_kinase_dom"/>
</dbReference>
<evidence type="ECO:0000256" key="9">
    <source>
        <dbReference type="ARBA" id="ARBA00022741"/>
    </source>
</evidence>
<dbReference type="PANTHER" id="PTHR45339">
    <property type="entry name" value="HYBRID SIGNAL TRANSDUCTION HISTIDINE KINASE J"/>
    <property type="match status" value="1"/>
</dbReference>
<dbReference type="PANTHER" id="PTHR45339:SF1">
    <property type="entry name" value="HYBRID SIGNAL TRANSDUCTION HISTIDINE KINASE J"/>
    <property type="match status" value="1"/>
</dbReference>
<dbReference type="Pfam" id="PF13426">
    <property type="entry name" value="PAS_9"/>
    <property type="match status" value="2"/>
</dbReference>
<feature type="domain" description="PAC" evidence="25">
    <location>
        <begin position="661"/>
        <end position="712"/>
    </location>
</feature>
<dbReference type="InterPro" id="IPR003594">
    <property type="entry name" value="HATPase_dom"/>
</dbReference>
<feature type="domain" description="PAS" evidence="24">
    <location>
        <begin position="839"/>
        <end position="907"/>
    </location>
</feature>
<dbReference type="InterPro" id="IPR013656">
    <property type="entry name" value="PAS_4"/>
</dbReference>
<dbReference type="Pfam" id="PF08448">
    <property type="entry name" value="PAS_4"/>
    <property type="match status" value="1"/>
</dbReference>
<evidence type="ECO:0000256" key="8">
    <source>
        <dbReference type="ARBA" id="ARBA00022692"/>
    </source>
</evidence>
<evidence type="ECO:0000256" key="15">
    <source>
        <dbReference type="ARBA" id="ARBA00064003"/>
    </source>
</evidence>
<gene>
    <name evidence="28" type="ORF">V2H45_07050</name>
</gene>
<evidence type="ECO:0000256" key="18">
    <source>
        <dbReference type="PROSITE-ProRule" id="PRU00110"/>
    </source>
</evidence>
<dbReference type="InterPro" id="IPR036097">
    <property type="entry name" value="HisK_dim/P_sf"/>
</dbReference>
<evidence type="ECO:0000259" key="24">
    <source>
        <dbReference type="PROSITE" id="PS50112"/>
    </source>
</evidence>
<feature type="domain" description="PAS" evidence="24">
    <location>
        <begin position="453"/>
        <end position="510"/>
    </location>
</feature>
<evidence type="ECO:0000256" key="5">
    <source>
        <dbReference type="ARBA" id="ARBA00022475"/>
    </source>
</evidence>
<feature type="domain" description="Response regulatory" evidence="23">
    <location>
        <begin position="1376"/>
        <end position="1493"/>
    </location>
</feature>